<evidence type="ECO:0000313" key="10">
    <source>
        <dbReference type="Proteomes" id="UP000318437"/>
    </source>
</evidence>
<sequence length="701" mass="75478">MIRFLQGTLALTLLVGLVGVCKADPTVGVYYYPWWGAGQGGHTFDQTLRAHTTPNTQLPAVGPQYSSRDANVISAHIDQSHLGNISMWSMSWWGPNSYENQTIRNNILPHPRASELSYTIHYETGGRLGDHNNPNYSNLTPDFQYLATNIFSDPNYMRIDGRPVVVMYLSRVFFDDAAGAAALSNMRTTMQNQYGYDPYIIGDHLFNSVAAGASNMDAITSFDVYGQVFGNGVVNQTKIDQLANIYSNAQNVANNAGVDFVPGLAPGYNDKAVRPGHLPAARYFPGEPFGTAMEAMLQDAVLPHTDVDINDLILVNSFNEWHEDTQIEASVIGPSTNTDDSPGGMDLTVGRYYEGYGNLYLDILRNATQTTQPITPAEIRWGRGTANGMFVGNYTDLANWNADNVAPDPPRVPGPGDRARVDRSGTDMTINSTIVANDFLFGVDEAGQTFTFEAGADVTLASNLFVSFNSGDIIFEVQTGSSISIGGNFLLGQHDGKQSGQQFMNDEDITVTIAGMVDNMGDVILGDRYGLVPATTSMDVDVLLDITTGTLRTSDIKFAPNGDLATYLAPANNNTMGVQIGDEGLIVIVGSDSTAKMNNLIANGLLYTNSATGSIQVSFDGSDTLVQVVLGGDFDGDGDVDGADFLVWQRNPSVGSLADWQNNYGFTGAQSALKSIPEPTTLVLMLASALFLSGSDLRRSK</sequence>
<evidence type="ECO:0000256" key="6">
    <source>
        <dbReference type="ARBA" id="ARBA00023034"/>
    </source>
</evidence>
<keyword evidence="7" id="KW-0472">Membrane</keyword>
<reference evidence="9 10" key="1">
    <citation type="submission" date="2019-02" db="EMBL/GenBank/DDBJ databases">
        <title>Deep-cultivation of Planctomycetes and their phenomic and genomic characterization uncovers novel biology.</title>
        <authorList>
            <person name="Wiegand S."/>
            <person name="Jogler M."/>
            <person name="Boedeker C."/>
            <person name="Pinto D."/>
            <person name="Vollmers J."/>
            <person name="Rivas-Marin E."/>
            <person name="Kohn T."/>
            <person name="Peeters S.H."/>
            <person name="Heuer A."/>
            <person name="Rast P."/>
            <person name="Oberbeckmann S."/>
            <person name="Bunk B."/>
            <person name="Jeske O."/>
            <person name="Meyerdierks A."/>
            <person name="Storesund J.E."/>
            <person name="Kallscheuer N."/>
            <person name="Luecker S."/>
            <person name="Lage O.M."/>
            <person name="Pohl T."/>
            <person name="Merkel B.J."/>
            <person name="Hornburger P."/>
            <person name="Mueller R.-W."/>
            <person name="Bruemmer F."/>
            <person name="Labrenz M."/>
            <person name="Spormann A.M."/>
            <person name="Op Den Camp H."/>
            <person name="Overmann J."/>
            <person name="Amann R."/>
            <person name="Jetten M.S.M."/>
            <person name="Mascher T."/>
            <person name="Medema M.H."/>
            <person name="Devos D.P."/>
            <person name="Kaster A.-K."/>
            <person name="Ovreas L."/>
            <person name="Rohde M."/>
            <person name="Galperin M.Y."/>
            <person name="Jogler C."/>
        </authorList>
    </citation>
    <scope>NUCLEOTIDE SEQUENCE [LARGE SCALE GENOMIC DNA]</scope>
    <source>
        <strain evidence="9 10">Pla144</strain>
    </source>
</reference>
<keyword evidence="4" id="KW-0735">Signal-anchor</keyword>
<keyword evidence="10" id="KW-1185">Reference proteome</keyword>
<proteinExistence type="predicted"/>
<organism evidence="9 10">
    <name type="scientific">Bythopirellula polymerisocia</name>
    <dbReference type="NCBI Taxonomy" id="2528003"/>
    <lineage>
        <taxon>Bacteria</taxon>
        <taxon>Pseudomonadati</taxon>
        <taxon>Planctomycetota</taxon>
        <taxon>Planctomycetia</taxon>
        <taxon>Pirellulales</taxon>
        <taxon>Lacipirellulaceae</taxon>
        <taxon>Bythopirellula</taxon>
    </lineage>
</organism>
<dbReference type="PANTHER" id="PTHR13572">
    <property type="entry name" value="ENDO-ALPHA-1,2-MANNOSIDASE"/>
    <property type="match status" value="1"/>
</dbReference>
<keyword evidence="3" id="KW-0378">Hydrolase</keyword>
<evidence type="ECO:0000256" key="2">
    <source>
        <dbReference type="ARBA" id="ARBA00022692"/>
    </source>
</evidence>
<dbReference type="PANTHER" id="PTHR13572:SF4">
    <property type="entry name" value="RE57134P"/>
    <property type="match status" value="1"/>
</dbReference>
<dbReference type="InterPro" id="IPR026071">
    <property type="entry name" value="Glyco_Hydrolase_99"/>
</dbReference>
<feature type="region of interest" description="Disordered" evidence="8">
    <location>
        <begin position="405"/>
        <end position="424"/>
    </location>
</feature>
<gene>
    <name evidence="9" type="ORF">Pla144_45220</name>
</gene>
<accession>A0A5C6CEU6</accession>
<evidence type="ECO:0000313" key="9">
    <source>
        <dbReference type="EMBL" id="TWU21826.1"/>
    </source>
</evidence>
<dbReference type="EMBL" id="SJPS01000009">
    <property type="protein sequence ID" value="TWU21826.1"/>
    <property type="molecule type" value="Genomic_DNA"/>
</dbReference>
<dbReference type="Proteomes" id="UP000318437">
    <property type="component" value="Unassembled WGS sequence"/>
</dbReference>
<comment type="caution">
    <text evidence="9">The sequence shown here is derived from an EMBL/GenBank/DDBJ whole genome shotgun (WGS) entry which is preliminary data.</text>
</comment>
<evidence type="ECO:0000256" key="5">
    <source>
        <dbReference type="ARBA" id="ARBA00022989"/>
    </source>
</evidence>
<evidence type="ECO:0000256" key="3">
    <source>
        <dbReference type="ARBA" id="ARBA00022801"/>
    </source>
</evidence>
<evidence type="ECO:0000256" key="4">
    <source>
        <dbReference type="ARBA" id="ARBA00022968"/>
    </source>
</evidence>
<evidence type="ECO:0008006" key="11">
    <source>
        <dbReference type="Google" id="ProtNLM"/>
    </source>
</evidence>
<name>A0A5C6CEU6_9BACT</name>
<comment type="subcellular location">
    <subcellularLocation>
        <location evidence="1">Golgi apparatus membrane</location>
        <topology evidence="1">Single-pass type II membrane protein</topology>
    </subcellularLocation>
</comment>
<dbReference type="Gene3D" id="3.20.20.80">
    <property type="entry name" value="Glycosidases"/>
    <property type="match status" value="1"/>
</dbReference>
<dbReference type="AlphaFoldDB" id="A0A5C6CEU6"/>
<evidence type="ECO:0000256" key="1">
    <source>
        <dbReference type="ARBA" id="ARBA00004323"/>
    </source>
</evidence>
<protein>
    <recommendedName>
        <fullName evidence="11">PEP-CTERM protein-sorting domain-containing protein</fullName>
    </recommendedName>
</protein>
<dbReference type="GO" id="GO:0004559">
    <property type="term" value="F:alpha-mannosidase activity"/>
    <property type="evidence" value="ECO:0007669"/>
    <property type="project" value="TreeGrafter"/>
</dbReference>
<evidence type="ECO:0000256" key="8">
    <source>
        <dbReference type="SAM" id="MobiDB-lite"/>
    </source>
</evidence>
<evidence type="ECO:0000256" key="7">
    <source>
        <dbReference type="ARBA" id="ARBA00023136"/>
    </source>
</evidence>
<keyword evidence="6" id="KW-0333">Golgi apparatus</keyword>
<keyword evidence="2" id="KW-0812">Transmembrane</keyword>
<dbReference type="RefSeq" id="WP_146452771.1">
    <property type="nucleotide sequence ID" value="NZ_SJPS01000009.1"/>
</dbReference>
<dbReference type="Pfam" id="PF16317">
    <property type="entry name" value="Glyco_hydro_99"/>
    <property type="match status" value="1"/>
</dbReference>
<dbReference type="OrthoDB" id="9816564at2"/>
<keyword evidence="5" id="KW-1133">Transmembrane helix</keyword>